<comment type="similarity">
    <text evidence="2 5">Belongs to the RRF family.</text>
</comment>
<dbReference type="AlphaFoldDB" id="A0A6I3SCN1"/>
<feature type="coiled-coil region" evidence="6">
    <location>
        <begin position="114"/>
        <end position="173"/>
    </location>
</feature>
<evidence type="ECO:0000256" key="1">
    <source>
        <dbReference type="ARBA" id="ARBA00004496"/>
    </source>
</evidence>
<proteinExistence type="inferred from homology"/>
<evidence type="ECO:0000259" key="7">
    <source>
        <dbReference type="Pfam" id="PF01765"/>
    </source>
</evidence>
<dbReference type="FunFam" id="1.10.132.20:FF:000001">
    <property type="entry name" value="Ribosome-recycling factor"/>
    <property type="match status" value="1"/>
</dbReference>
<feature type="domain" description="Ribosome recycling factor" evidence="7">
    <location>
        <begin position="20"/>
        <end position="183"/>
    </location>
</feature>
<dbReference type="PANTHER" id="PTHR20982:SF3">
    <property type="entry name" value="MITOCHONDRIAL RIBOSOME RECYCLING FACTOR PSEUDO 1"/>
    <property type="match status" value="1"/>
</dbReference>
<keyword evidence="3 5" id="KW-0963">Cytoplasm</keyword>
<evidence type="ECO:0000256" key="3">
    <source>
        <dbReference type="ARBA" id="ARBA00022490"/>
    </source>
</evidence>
<organism evidence="8 9">
    <name type="scientific">Heliobacterium mobile</name>
    <name type="common">Heliobacillus mobilis</name>
    <dbReference type="NCBI Taxonomy" id="28064"/>
    <lineage>
        <taxon>Bacteria</taxon>
        <taxon>Bacillati</taxon>
        <taxon>Bacillota</taxon>
        <taxon>Clostridia</taxon>
        <taxon>Eubacteriales</taxon>
        <taxon>Heliobacteriaceae</taxon>
        <taxon>Heliobacterium</taxon>
    </lineage>
</organism>
<keyword evidence="9" id="KW-1185">Reference proteome</keyword>
<dbReference type="InterPro" id="IPR036191">
    <property type="entry name" value="RRF_sf"/>
</dbReference>
<dbReference type="Gene3D" id="1.10.132.20">
    <property type="entry name" value="Ribosome-recycling factor"/>
    <property type="match status" value="1"/>
</dbReference>
<gene>
    <name evidence="5" type="primary">frr</name>
    <name evidence="8" type="ORF">GJ688_02370</name>
</gene>
<evidence type="ECO:0000256" key="6">
    <source>
        <dbReference type="SAM" id="Coils"/>
    </source>
</evidence>
<evidence type="ECO:0000256" key="5">
    <source>
        <dbReference type="HAMAP-Rule" id="MF_00040"/>
    </source>
</evidence>
<keyword evidence="4 5" id="KW-0648">Protein biosynthesis</keyword>
<name>A0A6I3SCN1_HELMO</name>
<dbReference type="GO" id="GO:0006415">
    <property type="term" value="P:translational termination"/>
    <property type="evidence" value="ECO:0007669"/>
    <property type="project" value="UniProtKB-UniRule"/>
</dbReference>
<dbReference type="InterPro" id="IPR002661">
    <property type="entry name" value="Ribosome_recyc_fac"/>
</dbReference>
<dbReference type="PANTHER" id="PTHR20982">
    <property type="entry name" value="RIBOSOME RECYCLING FACTOR"/>
    <property type="match status" value="1"/>
</dbReference>
<evidence type="ECO:0000256" key="4">
    <source>
        <dbReference type="ARBA" id="ARBA00022917"/>
    </source>
</evidence>
<sequence length="185" mass="21383">MIKEIKNETEDKMKKSIEALRKEYQSIRAGRANPAILDKVMVEYYGVPTPLNQVGNISAPEPRLLMIQPWEKSLLSAIEKAILKSDLGLTPSNDGSVIRLIIPQLTQERRNELVKQVKKRAEEYRVILRNHRREANDDIKALQKDHIISEDEAKRAQDEVQKLTDKFIKEIDQVAERKEAEIMEV</sequence>
<dbReference type="CDD" id="cd00520">
    <property type="entry name" value="RRF"/>
    <property type="match status" value="1"/>
</dbReference>
<dbReference type="Pfam" id="PF01765">
    <property type="entry name" value="RRF"/>
    <property type="match status" value="1"/>
</dbReference>
<evidence type="ECO:0000256" key="2">
    <source>
        <dbReference type="ARBA" id="ARBA00005912"/>
    </source>
</evidence>
<dbReference type="HAMAP" id="MF_00040">
    <property type="entry name" value="RRF"/>
    <property type="match status" value="1"/>
</dbReference>
<keyword evidence="6" id="KW-0175">Coiled coil</keyword>
<dbReference type="FunFam" id="3.30.1360.40:FF:000001">
    <property type="entry name" value="Ribosome-recycling factor"/>
    <property type="match status" value="1"/>
</dbReference>
<reference evidence="8 9" key="1">
    <citation type="submission" date="2019-11" db="EMBL/GenBank/DDBJ databases">
        <title>Whole-genome sequence of a the green, strictly anaerobic photosynthetic bacterium Heliobacillus mobilis DSM 6151.</title>
        <authorList>
            <person name="Kyndt J.A."/>
            <person name="Meyer T.E."/>
        </authorList>
    </citation>
    <scope>NUCLEOTIDE SEQUENCE [LARGE SCALE GENOMIC DNA]</scope>
    <source>
        <strain evidence="8 9">DSM 6151</strain>
    </source>
</reference>
<dbReference type="Gene3D" id="3.30.1360.40">
    <property type="match status" value="1"/>
</dbReference>
<comment type="function">
    <text evidence="5">Responsible for the release of ribosomes from messenger RNA at the termination of protein biosynthesis. May increase the efficiency of translation by recycling ribosomes from one round of translation to another.</text>
</comment>
<comment type="caution">
    <text evidence="8">The sequence shown here is derived from an EMBL/GenBank/DDBJ whole genome shotgun (WGS) entry which is preliminary data.</text>
</comment>
<evidence type="ECO:0000313" key="9">
    <source>
        <dbReference type="Proteomes" id="UP000430670"/>
    </source>
</evidence>
<dbReference type="NCBIfam" id="TIGR00496">
    <property type="entry name" value="frr"/>
    <property type="match status" value="1"/>
</dbReference>
<comment type="subcellular location">
    <subcellularLocation>
        <location evidence="1 5">Cytoplasm</location>
    </subcellularLocation>
</comment>
<dbReference type="Proteomes" id="UP000430670">
    <property type="component" value="Unassembled WGS sequence"/>
</dbReference>
<accession>A0A6I3SCN1</accession>
<evidence type="ECO:0000313" key="8">
    <source>
        <dbReference type="EMBL" id="MTV47829.1"/>
    </source>
</evidence>
<dbReference type="GO" id="GO:0043023">
    <property type="term" value="F:ribosomal large subunit binding"/>
    <property type="evidence" value="ECO:0007669"/>
    <property type="project" value="TreeGrafter"/>
</dbReference>
<dbReference type="SUPFAM" id="SSF55194">
    <property type="entry name" value="Ribosome recycling factor, RRF"/>
    <property type="match status" value="1"/>
</dbReference>
<dbReference type="GO" id="GO:0005737">
    <property type="term" value="C:cytoplasm"/>
    <property type="evidence" value="ECO:0007669"/>
    <property type="project" value="UniProtKB-SubCell"/>
</dbReference>
<dbReference type="EMBL" id="WNKU01000001">
    <property type="protein sequence ID" value="MTV47829.1"/>
    <property type="molecule type" value="Genomic_DNA"/>
</dbReference>
<dbReference type="InterPro" id="IPR023584">
    <property type="entry name" value="Ribosome_recyc_fac_dom"/>
</dbReference>
<protein>
    <recommendedName>
        <fullName evidence="5">Ribosome-recycling factor</fullName>
        <shortName evidence="5">RRF</shortName>
    </recommendedName>
    <alternativeName>
        <fullName evidence="5">Ribosome-releasing factor</fullName>
    </alternativeName>
</protein>